<comment type="cofactor">
    <cofactor evidence="1 3">
        <name>pyridoxal 5'-phosphate</name>
        <dbReference type="ChEBI" id="CHEBI:597326"/>
    </cofactor>
</comment>
<dbReference type="InterPro" id="IPR015424">
    <property type="entry name" value="PyrdxlP-dep_Trfase"/>
</dbReference>
<evidence type="ECO:0000313" key="5">
    <source>
        <dbReference type="Proteomes" id="UP000246099"/>
    </source>
</evidence>
<dbReference type="Gene3D" id="3.40.640.10">
    <property type="entry name" value="Type I PLP-dependent aspartate aminotransferase-like (Major domain)"/>
    <property type="match status" value="1"/>
</dbReference>
<evidence type="ECO:0000256" key="1">
    <source>
        <dbReference type="ARBA" id="ARBA00001933"/>
    </source>
</evidence>
<dbReference type="SUPFAM" id="SSF53383">
    <property type="entry name" value="PLP-dependent transferases"/>
    <property type="match status" value="1"/>
</dbReference>
<dbReference type="PANTHER" id="PTHR11808:SF80">
    <property type="entry name" value="CYSTATHIONINE GAMMA-LYASE"/>
    <property type="match status" value="1"/>
</dbReference>
<organism evidence="4 5">
    <name type="scientific">Chitinophaga alhagiae</name>
    <dbReference type="NCBI Taxonomy" id="2203219"/>
    <lineage>
        <taxon>Bacteria</taxon>
        <taxon>Pseudomonadati</taxon>
        <taxon>Bacteroidota</taxon>
        <taxon>Chitinophagia</taxon>
        <taxon>Chitinophagales</taxon>
        <taxon>Chitinophagaceae</taxon>
        <taxon>Chitinophaga</taxon>
    </lineage>
</organism>
<dbReference type="PROSITE" id="PS00868">
    <property type="entry name" value="CYS_MET_METAB_PP"/>
    <property type="match status" value="1"/>
</dbReference>
<dbReference type="InterPro" id="IPR015422">
    <property type="entry name" value="PyrdxlP-dep_Trfase_small"/>
</dbReference>
<proteinExistence type="inferred from homology"/>
<sequence length="390" mass="43441">MDLSYIINELGEEREHYFNAIAPPIVQSSNFAFDTVAALRDLLLDEYNGFLYSRGNNPTIDILRQKLAALDGAEDALVFSSGAAAIFAAVLSQVKKGDHVVCVRDPYSWARRLFENILPRFGVDTTFVDGTRTANFEAALRPHTSLIYLESPNSLTFELQDVAAVAQLARSRHITTIIDNSYCTPLYQQPYLAGIDLCLQSATKFISGHSDTMAGVLTGSRDRIRRIFASEFLNIGSGIAPFNAWLLLRGLRTLEIRLQRSADSTRKVVSWLKTHPRVRKIYFPLDPDFPQYELAARQMKGAAGLVTIQLNAGSRGQVEAFCNSLQHFLMAVSWGGHESLAFPACATLRTEDFDVNDPRHSLVRLYIGLEDADYLVADLEQALKKMGEVE</sequence>
<keyword evidence="5" id="KW-1185">Reference proteome</keyword>
<dbReference type="Gene3D" id="3.90.1150.10">
    <property type="entry name" value="Aspartate Aminotransferase, domain 1"/>
    <property type="match status" value="1"/>
</dbReference>
<dbReference type="InterPro" id="IPR000277">
    <property type="entry name" value="Cys/Met-Metab_PyrdxlP-dep_enz"/>
</dbReference>
<dbReference type="InterPro" id="IPR015421">
    <property type="entry name" value="PyrdxlP-dep_Trfase_major"/>
</dbReference>
<dbReference type="EMBL" id="CP029600">
    <property type="protein sequence ID" value="AWO01148.1"/>
    <property type="molecule type" value="Genomic_DNA"/>
</dbReference>
<accession>A0ABM6WAY5</accession>
<reference evidence="4 5" key="1">
    <citation type="submission" date="2018-05" db="EMBL/GenBank/DDBJ databases">
        <title>Chitinophaga sp. nov., isolated from rhizosphere soil of Alhagi.</title>
        <authorList>
            <person name="Liu Y."/>
        </authorList>
    </citation>
    <scope>NUCLEOTIDE SEQUENCE [LARGE SCALE GENOMIC DNA]</scope>
    <source>
        <strain evidence="4 5">T22</strain>
    </source>
</reference>
<gene>
    <name evidence="4" type="ORF">DLD77_05310</name>
</gene>
<keyword evidence="2 3" id="KW-0663">Pyridoxal phosphate</keyword>
<comment type="similarity">
    <text evidence="3">Belongs to the trans-sulfuration enzymes family.</text>
</comment>
<dbReference type="Pfam" id="PF01053">
    <property type="entry name" value="Cys_Met_Meta_PP"/>
    <property type="match status" value="1"/>
</dbReference>
<dbReference type="RefSeq" id="WP_119077365.1">
    <property type="nucleotide sequence ID" value="NZ_CP029600.1"/>
</dbReference>
<dbReference type="CDD" id="cd00614">
    <property type="entry name" value="CGS_like"/>
    <property type="match status" value="1"/>
</dbReference>
<dbReference type="Proteomes" id="UP000246099">
    <property type="component" value="Chromosome"/>
</dbReference>
<evidence type="ECO:0000256" key="3">
    <source>
        <dbReference type="RuleBase" id="RU362118"/>
    </source>
</evidence>
<protein>
    <submittedName>
        <fullName evidence="4">Cystathionine beta-lyase</fullName>
    </submittedName>
</protein>
<dbReference type="PIRSF" id="PIRSF001434">
    <property type="entry name" value="CGS"/>
    <property type="match status" value="1"/>
</dbReference>
<name>A0ABM6WAY5_9BACT</name>
<dbReference type="InterPro" id="IPR054542">
    <property type="entry name" value="Cys_met_metab_PP"/>
</dbReference>
<evidence type="ECO:0000256" key="2">
    <source>
        <dbReference type="ARBA" id="ARBA00022898"/>
    </source>
</evidence>
<dbReference type="PANTHER" id="PTHR11808">
    <property type="entry name" value="TRANS-SULFURATION ENZYME FAMILY MEMBER"/>
    <property type="match status" value="1"/>
</dbReference>
<evidence type="ECO:0000313" key="4">
    <source>
        <dbReference type="EMBL" id="AWO01148.1"/>
    </source>
</evidence>